<dbReference type="Pfam" id="PF04198">
    <property type="entry name" value="Sugar-bind"/>
    <property type="match status" value="1"/>
</dbReference>
<organism evidence="6 7">
    <name type="scientific">Notoacmeibacter ruber</name>
    <dbReference type="NCBI Taxonomy" id="2670375"/>
    <lineage>
        <taxon>Bacteria</taxon>
        <taxon>Pseudomonadati</taxon>
        <taxon>Pseudomonadota</taxon>
        <taxon>Alphaproteobacteria</taxon>
        <taxon>Hyphomicrobiales</taxon>
        <taxon>Notoacmeibacteraceae</taxon>
        <taxon>Notoacmeibacter</taxon>
    </lineage>
</organism>
<dbReference type="Gene3D" id="3.40.50.1360">
    <property type="match status" value="1"/>
</dbReference>
<dbReference type="GO" id="GO:0030246">
    <property type="term" value="F:carbohydrate binding"/>
    <property type="evidence" value="ECO:0007669"/>
    <property type="project" value="InterPro"/>
</dbReference>
<dbReference type="InterPro" id="IPR051054">
    <property type="entry name" value="SorC_transcr_regulators"/>
</dbReference>
<comment type="caution">
    <text evidence="6">The sequence shown here is derived from an EMBL/GenBank/DDBJ whole genome shotgun (WGS) entry which is preliminary data.</text>
</comment>
<dbReference type="PANTHER" id="PTHR34294:SF1">
    <property type="entry name" value="TRANSCRIPTIONAL REGULATOR LSRR"/>
    <property type="match status" value="1"/>
</dbReference>
<protein>
    <submittedName>
        <fullName evidence="6">Winged helix-turn-helix transcriptional regulator</fullName>
    </submittedName>
</protein>
<evidence type="ECO:0000313" key="7">
    <source>
        <dbReference type="Proteomes" id="UP000281094"/>
    </source>
</evidence>
<accession>A0A3L7J8B3</accession>
<dbReference type="InterPro" id="IPR013324">
    <property type="entry name" value="RNA_pol_sigma_r3/r4-like"/>
</dbReference>
<reference evidence="6 7" key="1">
    <citation type="submission" date="2018-10" db="EMBL/GenBank/DDBJ databases">
        <title>Notoacmeibacter sp. M2BS9Y-3-1, whole genome shotgun sequence.</title>
        <authorList>
            <person name="Tuo L."/>
        </authorList>
    </citation>
    <scope>NUCLEOTIDE SEQUENCE [LARGE SCALE GENOMIC DNA]</scope>
    <source>
        <strain evidence="6 7">M2BS9Y-3-1</strain>
    </source>
</reference>
<dbReference type="GO" id="GO:0003677">
    <property type="term" value="F:DNA binding"/>
    <property type="evidence" value="ECO:0007669"/>
    <property type="project" value="UniProtKB-KW"/>
</dbReference>
<dbReference type="Gene3D" id="1.10.10.10">
    <property type="entry name" value="Winged helix-like DNA-binding domain superfamily/Winged helix DNA-binding domain"/>
    <property type="match status" value="1"/>
</dbReference>
<evidence type="ECO:0000256" key="1">
    <source>
        <dbReference type="ARBA" id="ARBA00010466"/>
    </source>
</evidence>
<keyword evidence="2" id="KW-0805">Transcription regulation</keyword>
<dbReference type="Proteomes" id="UP000281094">
    <property type="component" value="Unassembled WGS sequence"/>
</dbReference>
<dbReference type="EMBL" id="RCWN01000001">
    <property type="protein sequence ID" value="RLQ86856.1"/>
    <property type="molecule type" value="Genomic_DNA"/>
</dbReference>
<dbReference type="InterPro" id="IPR007324">
    <property type="entry name" value="Sugar-bd_dom_put"/>
</dbReference>
<gene>
    <name evidence="6" type="ORF">D8780_00200</name>
</gene>
<name>A0A3L7J8B3_9HYPH</name>
<evidence type="ECO:0000256" key="2">
    <source>
        <dbReference type="ARBA" id="ARBA00023015"/>
    </source>
</evidence>
<keyword evidence="3" id="KW-0238">DNA-binding</keyword>
<dbReference type="Pfam" id="PF13412">
    <property type="entry name" value="HTH_24"/>
    <property type="match status" value="1"/>
</dbReference>
<feature type="domain" description="Sugar-binding" evidence="5">
    <location>
        <begin position="108"/>
        <end position="363"/>
    </location>
</feature>
<evidence type="ECO:0000256" key="4">
    <source>
        <dbReference type="ARBA" id="ARBA00023163"/>
    </source>
</evidence>
<proteinExistence type="inferred from homology"/>
<sequence>MGMTDRERHGSIASPEFEPYETIVIYKVSSTFPTDKGIERLSAERHFMSRITETQDQVRDVAWMHYVAGLTQAEIAKRRGLSRMKVHRLVQAALDQGIVRIFVNQVSSDCVELETKLMKRYGLSSCIVAPDTGLTHSMAGTMPVVASAGAFYLYGRLENTEPKIIGIGSGRTMAEVVRQLPSIRRPKVEFISTTGDFAALSAANPFEVINILMEKTGGGGYAFTAPLIVDTPEDRELFLRQRSVCKSREKLAEADFIFAGIGHIGPGSFFSSFGLLTEAEMAELNGQGAVADLVGNPIDEEGRFVENGIASRMLGLQRSVLRESETIVICSGTEKWRAARSALRSGCLNGFITSQSLAKRLLAEPA</sequence>
<dbReference type="InterPro" id="IPR037171">
    <property type="entry name" value="NagB/RpiA_transferase-like"/>
</dbReference>
<comment type="similarity">
    <text evidence="1">Belongs to the SorC transcriptional regulatory family.</text>
</comment>
<dbReference type="InterPro" id="IPR036388">
    <property type="entry name" value="WH-like_DNA-bd_sf"/>
</dbReference>
<evidence type="ECO:0000313" key="6">
    <source>
        <dbReference type="EMBL" id="RLQ86856.1"/>
    </source>
</evidence>
<dbReference type="AlphaFoldDB" id="A0A3L7J8B3"/>
<dbReference type="PANTHER" id="PTHR34294">
    <property type="entry name" value="TRANSCRIPTIONAL REGULATOR-RELATED"/>
    <property type="match status" value="1"/>
</dbReference>
<dbReference type="SUPFAM" id="SSF88659">
    <property type="entry name" value="Sigma3 and sigma4 domains of RNA polymerase sigma factors"/>
    <property type="match status" value="1"/>
</dbReference>
<evidence type="ECO:0000256" key="3">
    <source>
        <dbReference type="ARBA" id="ARBA00023125"/>
    </source>
</evidence>
<keyword evidence="7" id="KW-1185">Reference proteome</keyword>
<dbReference type="SUPFAM" id="SSF100950">
    <property type="entry name" value="NagB/RpiA/CoA transferase-like"/>
    <property type="match status" value="1"/>
</dbReference>
<evidence type="ECO:0000259" key="5">
    <source>
        <dbReference type="Pfam" id="PF04198"/>
    </source>
</evidence>
<keyword evidence="4" id="KW-0804">Transcription</keyword>